<protein>
    <recommendedName>
        <fullName evidence="1">Reverse transcriptase zinc-binding domain-containing protein</fullName>
    </recommendedName>
</protein>
<dbReference type="AlphaFoldDB" id="A0A2N9IJ26"/>
<dbReference type="InterPro" id="IPR026960">
    <property type="entry name" value="RVT-Znf"/>
</dbReference>
<dbReference type="PANTHER" id="PTHR36617:SF15">
    <property type="entry name" value="REVERSE TRANSCRIPTASE ZINC-BINDING DOMAIN-CONTAINING PROTEIN"/>
    <property type="match status" value="1"/>
</dbReference>
<organism evidence="2">
    <name type="scientific">Fagus sylvatica</name>
    <name type="common">Beechnut</name>
    <dbReference type="NCBI Taxonomy" id="28930"/>
    <lineage>
        <taxon>Eukaryota</taxon>
        <taxon>Viridiplantae</taxon>
        <taxon>Streptophyta</taxon>
        <taxon>Embryophyta</taxon>
        <taxon>Tracheophyta</taxon>
        <taxon>Spermatophyta</taxon>
        <taxon>Magnoliopsida</taxon>
        <taxon>eudicotyledons</taxon>
        <taxon>Gunneridae</taxon>
        <taxon>Pentapetalae</taxon>
        <taxon>rosids</taxon>
        <taxon>fabids</taxon>
        <taxon>Fagales</taxon>
        <taxon>Fagaceae</taxon>
        <taxon>Fagus</taxon>
    </lineage>
</organism>
<evidence type="ECO:0000313" key="2">
    <source>
        <dbReference type="EMBL" id="SPD24264.1"/>
    </source>
</evidence>
<dbReference type="Pfam" id="PF13966">
    <property type="entry name" value="zf-RVT"/>
    <property type="match status" value="1"/>
</dbReference>
<sequence>MELNSVTTSLRPRRKHFRFEEMWTMDPSCEETVRQAWVKTQHGTPMYQVTEKIKTSRADLKEWSFTHFGSVRYLIETKSQQLQREEELVPEAQNVPLLKKLREELTILFAKEEKMWKQRSRTQWLQSGDRNTRFFHCQATQRRRRNSIQQLRDNDGVWRSSEAEIEQLLVSYYSDLFTTSSPGDFEEVIDGVKKVVTGEMNDMLVAEFTASEIELALKQMAPLKAPSPDGRLISDNILIAFETLHHMQHMKGGRQGYMALKLDMSKAANLSDCHAIQEVLSKYERASGQQINHGKLLSFLVLPQVQRLGRKFKLHYISLRFNSMTNTWASHPWWVAPRMLPLLILRRGCGPKCRAGKSDYYHSRERGVDQGCHPSYSNIYYELLQASEEAMSGVRETNQELLVGSHGNFKEGSLGQVVVIMSTKINGRGTIMEARCPASASFAWKSIFQARHVIRKGARWRVGNGNSIRVWHDRWIPIPSAGVPVTPPNELPEDACVSSLIQVGTGLWNKELVERIFIPSEASLILSTTLSSRAPNDLLVWGGEKSGKYSVRSAYRMLANVDLEGNPGCFTTEYWRMFWKKIWSVKVPFKIRNFLWRVCINALPTLVKLQRRTIISTARCSFCLAEDEDILHALWTCPLLPLWTPYKLTRKVVRSCYTSLLDVVGHLLEYESDASLAEFAFMLWLVWQRRNKAMYQSELNNLDDIPLLAQRLLLEFWAVNDQQQSVPQVIPKQAWQPPTQLEFKANCDAALFPSHNMTSVGVVIRDGQASLLPRSANASIVCMLWMTPRQLQFEKRSSLPGTLV</sequence>
<feature type="domain" description="Reverse transcriptase zinc-binding" evidence="1">
    <location>
        <begin position="549"/>
        <end position="639"/>
    </location>
</feature>
<dbReference type="PANTHER" id="PTHR36617">
    <property type="entry name" value="PROTEIN, PUTATIVE-RELATED"/>
    <property type="match status" value="1"/>
</dbReference>
<proteinExistence type="predicted"/>
<gene>
    <name evidence="2" type="ORF">FSB_LOCUS52146</name>
</gene>
<accession>A0A2N9IJ26</accession>
<dbReference type="EMBL" id="OIVN01005858">
    <property type="protein sequence ID" value="SPD24264.1"/>
    <property type="molecule type" value="Genomic_DNA"/>
</dbReference>
<evidence type="ECO:0000259" key="1">
    <source>
        <dbReference type="Pfam" id="PF13966"/>
    </source>
</evidence>
<reference evidence="2" key="1">
    <citation type="submission" date="2018-02" db="EMBL/GenBank/DDBJ databases">
        <authorList>
            <person name="Cohen D.B."/>
            <person name="Kent A.D."/>
        </authorList>
    </citation>
    <scope>NUCLEOTIDE SEQUENCE</scope>
</reference>
<name>A0A2N9IJ26_FAGSY</name>